<dbReference type="Pfam" id="PF15794">
    <property type="entry name" value="CCDC106"/>
    <property type="match status" value="1"/>
</dbReference>
<evidence type="ECO:0000313" key="2">
    <source>
        <dbReference type="Proteomes" id="UP001178508"/>
    </source>
</evidence>
<keyword evidence="2" id="KW-1185">Reference proteome</keyword>
<dbReference type="AlphaFoldDB" id="A0AAV1H6X3"/>
<organism evidence="1 2">
    <name type="scientific">Xyrichtys novacula</name>
    <name type="common">Pearly razorfish</name>
    <name type="synonym">Hemipteronotus novacula</name>
    <dbReference type="NCBI Taxonomy" id="13765"/>
    <lineage>
        <taxon>Eukaryota</taxon>
        <taxon>Metazoa</taxon>
        <taxon>Chordata</taxon>
        <taxon>Craniata</taxon>
        <taxon>Vertebrata</taxon>
        <taxon>Euteleostomi</taxon>
        <taxon>Actinopterygii</taxon>
        <taxon>Neopterygii</taxon>
        <taxon>Teleostei</taxon>
        <taxon>Neoteleostei</taxon>
        <taxon>Acanthomorphata</taxon>
        <taxon>Eupercaria</taxon>
        <taxon>Labriformes</taxon>
        <taxon>Labridae</taxon>
        <taxon>Xyrichtys</taxon>
    </lineage>
</organism>
<dbReference type="GO" id="GO:0005654">
    <property type="term" value="C:nucleoplasm"/>
    <property type="evidence" value="ECO:0007669"/>
    <property type="project" value="TreeGrafter"/>
</dbReference>
<proteinExistence type="predicted"/>
<dbReference type="Proteomes" id="UP001178508">
    <property type="component" value="Chromosome 20"/>
</dbReference>
<dbReference type="EMBL" id="OY660883">
    <property type="protein sequence ID" value="CAJ1081785.1"/>
    <property type="molecule type" value="Genomic_DNA"/>
</dbReference>
<protein>
    <submittedName>
        <fullName evidence="1">Coiled-coil domain-containing protein 106-like</fullName>
    </submittedName>
</protein>
<accession>A0AAV1H6X3</accession>
<dbReference type="PANTHER" id="PTHR16477:SF5">
    <property type="entry name" value="COILED-COIL DOMAIN-CONTAINING PROTEIN 106-RELATED"/>
    <property type="match status" value="1"/>
</dbReference>
<evidence type="ECO:0000313" key="1">
    <source>
        <dbReference type="EMBL" id="CAJ1081785.1"/>
    </source>
</evidence>
<reference evidence="1" key="1">
    <citation type="submission" date="2023-08" db="EMBL/GenBank/DDBJ databases">
        <authorList>
            <person name="Alioto T."/>
            <person name="Alioto T."/>
            <person name="Gomez Garrido J."/>
        </authorList>
    </citation>
    <scope>NUCLEOTIDE SEQUENCE</scope>
</reference>
<dbReference type="PANTHER" id="PTHR16477">
    <property type="entry name" value="COILED-COIL DOMAIN-CONTAINING PROTEIN 106"/>
    <property type="match status" value="1"/>
</dbReference>
<dbReference type="InterPro" id="IPR031591">
    <property type="entry name" value="CCDC106"/>
</dbReference>
<sequence length="113" mass="12753">MESDIEVSSPEDVVHRYKKLVRMYRRTRSIPEICRAFDLDRNTIAGTTVIGDVLIAGEGGDFGELPIIPEKQSLASFAKVCKAFLDANPTLKEKVDKMRKANELLTITYKLHK</sequence>
<name>A0AAV1H6X3_XYRNO</name>
<gene>
    <name evidence="1" type="ORF">XNOV1_A029317</name>
</gene>